<keyword evidence="2 8" id="KW-0028">Amino-acid biosynthesis</keyword>
<dbReference type="Pfam" id="PF00696">
    <property type="entry name" value="AA_kinase"/>
    <property type="match status" value="1"/>
</dbReference>
<dbReference type="InterPro" id="IPR015947">
    <property type="entry name" value="PUA-like_sf"/>
</dbReference>
<evidence type="ECO:0000313" key="12">
    <source>
        <dbReference type="Proteomes" id="UP001157439"/>
    </source>
</evidence>
<comment type="caution">
    <text evidence="10">The sequence shown here is derived from an EMBL/GenBank/DDBJ whole genome shotgun (WGS) entry which is preliminary data.</text>
</comment>
<dbReference type="GO" id="GO:0004349">
    <property type="term" value="F:glutamate 5-kinase activity"/>
    <property type="evidence" value="ECO:0007669"/>
    <property type="project" value="UniProtKB-UniRule"/>
</dbReference>
<dbReference type="EMBL" id="BSPO01000003">
    <property type="protein sequence ID" value="GLS83887.1"/>
    <property type="molecule type" value="Genomic_DNA"/>
</dbReference>
<dbReference type="NCBIfam" id="TIGR01027">
    <property type="entry name" value="proB"/>
    <property type="match status" value="1"/>
</dbReference>
<organism evidence="10 12">
    <name type="scientific">Paraferrimonas haliotis</name>
    <dbReference type="NCBI Taxonomy" id="2013866"/>
    <lineage>
        <taxon>Bacteria</taxon>
        <taxon>Pseudomonadati</taxon>
        <taxon>Pseudomonadota</taxon>
        <taxon>Gammaproteobacteria</taxon>
        <taxon>Alteromonadales</taxon>
        <taxon>Ferrimonadaceae</taxon>
        <taxon>Paraferrimonas</taxon>
    </lineage>
</organism>
<evidence type="ECO:0000256" key="1">
    <source>
        <dbReference type="ARBA" id="ARBA00022490"/>
    </source>
</evidence>
<dbReference type="HAMAP" id="MF_00456">
    <property type="entry name" value="ProB"/>
    <property type="match status" value="1"/>
</dbReference>
<dbReference type="EC" id="2.7.2.11" evidence="8"/>
<comment type="subcellular location">
    <subcellularLocation>
        <location evidence="8">Cytoplasm</location>
    </subcellularLocation>
</comment>
<reference evidence="10 12" key="1">
    <citation type="journal article" date="2014" name="Int. J. Syst. Evol. Microbiol.">
        <title>Complete genome sequence of Corynebacterium casei LMG S-19264T (=DSM 44701T), isolated from a smear-ripened cheese.</title>
        <authorList>
            <consortium name="US DOE Joint Genome Institute (JGI-PGF)"/>
            <person name="Walter F."/>
            <person name="Albersmeier A."/>
            <person name="Kalinowski J."/>
            <person name="Ruckert C."/>
        </authorList>
    </citation>
    <scope>NUCLEOTIDE SEQUENCE [LARGE SCALE GENOMIC DNA]</scope>
    <source>
        <strain evidence="10 12">NBRC 112785</strain>
    </source>
</reference>
<protein>
    <recommendedName>
        <fullName evidence="8">Glutamate 5-kinase</fullName>
        <ecNumber evidence="8">2.7.2.11</ecNumber>
    </recommendedName>
    <alternativeName>
        <fullName evidence="8">Gamma-glutamyl kinase</fullName>
        <shortName evidence="8">GK</shortName>
    </alternativeName>
</protein>
<evidence type="ECO:0000256" key="5">
    <source>
        <dbReference type="ARBA" id="ARBA00022741"/>
    </source>
</evidence>
<dbReference type="GO" id="GO:0005524">
    <property type="term" value="F:ATP binding"/>
    <property type="evidence" value="ECO:0007669"/>
    <property type="project" value="UniProtKB-KW"/>
</dbReference>
<proteinExistence type="inferred from homology"/>
<dbReference type="GO" id="GO:0005829">
    <property type="term" value="C:cytosol"/>
    <property type="evidence" value="ECO:0007669"/>
    <property type="project" value="TreeGrafter"/>
</dbReference>
<dbReference type="InterPro" id="IPR001057">
    <property type="entry name" value="Glu/AcGlu_kinase"/>
</dbReference>
<dbReference type="InterPro" id="IPR036393">
    <property type="entry name" value="AceGlu_kinase-like_sf"/>
</dbReference>
<comment type="catalytic activity">
    <reaction evidence="8">
        <text>L-glutamate + ATP = L-glutamyl 5-phosphate + ADP</text>
        <dbReference type="Rhea" id="RHEA:14877"/>
        <dbReference type="ChEBI" id="CHEBI:29985"/>
        <dbReference type="ChEBI" id="CHEBI:30616"/>
        <dbReference type="ChEBI" id="CHEBI:58274"/>
        <dbReference type="ChEBI" id="CHEBI:456216"/>
        <dbReference type="EC" id="2.7.2.11"/>
    </reaction>
</comment>
<evidence type="ECO:0000256" key="6">
    <source>
        <dbReference type="ARBA" id="ARBA00022777"/>
    </source>
</evidence>
<evidence type="ECO:0000313" key="10">
    <source>
        <dbReference type="EMBL" id="GLS83887.1"/>
    </source>
</evidence>
<evidence type="ECO:0000313" key="11">
    <source>
        <dbReference type="EMBL" id="GLS84014.1"/>
    </source>
</evidence>
<evidence type="ECO:0000259" key="9">
    <source>
        <dbReference type="SMART" id="SM00359"/>
    </source>
</evidence>
<dbReference type="GO" id="GO:0055129">
    <property type="term" value="P:L-proline biosynthetic process"/>
    <property type="evidence" value="ECO:0007669"/>
    <property type="project" value="UniProtKB-UniRule"/>
</dbReference>
<dbReference type="PROSITE" id="PS00902">
    <property type="entry name" value="GLUTAMATE_5_KINASE"/>
    <property type="match status" value="1"/>
</dbReference>
<reference evidence="10" key="2">
    <citation type="submission" date="2023-01" db="EMBL/GenBank/DDBJ databases">
        <title>Draft genome sequence of Paraferrimonas haliotis strain NBRC 112785.</title>
        <authorList>
            <person name="Sun Q."/>
            <person name="Mori K."/>
        </authorList>
    </citation>
    <scope>NUCLEOTIDE SEQUENCE</scope>
    <source>
        <strain evidence="10">NBRC 112785</strain>
    </source>
</reference>
<dbReference type="PIRSF" id="PIRSF000729">
    <property type="entry name" value="GK"/>
    <property type="match status" value="1"/>
</dbReference>
<dbReference type="SUPFAM" id="SSF88697">
    <property type="entry name" value="PUA domain-like"/>
    <property type="match status" value="1"/>
</dbReference>
<keyword evidence="5 8" id="KW-0547">Nucleotide-binding</keyword>
<dbReference type="PROSITE" id="PS50890">
    <property type="entry name" value="PUA"/>
    <property type="match status" value="1"/>
</dbReference>
<comment type="function">
    <text evidence="8">Catalyzes the transfer of a phosphate group to glutamate to form L-glutamate 5-phosphate.</text>
</comment>
<dbReference type="InterPro" id="IPR002478">
    <property type="entry name" value="PUA"/>
</dbReference>
<dbReference type="Gene3D" id="2.30.130.10">
    <property type="entry name" value="PUA domain"/>
    <property type="match status" value="1"/>
</dbReference>
<evidence type="ECO:0000256" key="8">
    <source>
        <dbReference type="HAMAP-Rule" id="MF_00456"/>
    </source>
</evidence>
<dbReference type="InterPro" id="IPR011529">
    <property type="entry name" value="Glu_5kinase"/>
</dbReference>
<accession>A0AA37TLM1</accession>
<dbReference type="EMBL" id="BSPO01000003">
    <property type="protein sequence ID" value="GLS84014.1"/>
    <property type="molecule type" value="Genomic_DNA"/>
</dbReference>
<feature type="binding site" evidence="8">
    <location>
        <position position="153"/>
    </location>
    <ligand>
        <name>substrate</name>
    </ligand>
</feature>
<keyword evidence="12" id="KW-1185">Reference proteome</keyword>
<dbReference type="FunFam" id="3.40.1160.10:FF:000006">
    <property type="entry name" value="Glutamate 5-kinase"/>
    <property type="match status" value="1"/>
</dbReference>
<dbReference type="FunFam" id="2.30.130.10:FF:000007">
    <property type="entry name" value="Glutamate 5-kinase"/>
    <property type="match status" value="1"/>
</dbReference>
<sequence length="373" mass="40324">MQKVRQHYQRVVVKLGTSVLTGNSDRLNRNVMQQLAQQMAQLRNQGIDVILCTSGAIAAGREHLNFPILSETMADKQLLAAVGQSQLIQGWQSLFQEHHLQVGQLLLTGADLRNRKRYLNAKDTLSALLEHGIIPIINENDAVATAEIKVGDNDNLSARVALLAQADCLLLLTDQAGLFDADPRLNSNAQLIQEVPYINEEIVGLAGGSSSHLGTGGMLTKLQAATIAQRAGIDVVIAAGAEPNVIVGLANHERIGTRFPAQSSPLERRKQWLLAGPKVSGALVIDAGAEQALTQTGRSLLAKGIVERQGLFQRGDMVQLLNETGSVIGRGLCRYDHDEVEKIKGLHSANITQVLGYDYGKVVVHRNDMVLEA</sequence>
<dbReference type="InterPro" id="IPR001048">
    <property type="entry name" value="Asp/Glu/Uridylate_kinase"/>
</dbReference>
<feature type="binding site" evidence="8">
    <location>
        <begin position="215"/>
        <end position="221"/>
    </location>
    <ligand>
        <name>ATP</name>
        <dbReference type="ChEBI" id="CHEBI:30616"/>
    </ligand>
</feature>
<dbReference type="InterPro" id="IPR036974">
    <property type="entry name" value="PUA_sf"/>
</dbReference>
<dbReference type="AlphaFoldDB" id="A0AA37TLM1"/>
<gene>
    <name evidence="10" type="primary">proB_1</name>
    <name evidence="8" type="synonym">proB</name>
    <name evidence="11" type="synonym">proB_2</name>
    <name evidence="10" type="ORF">GCM10007894_18640</name>
    <name evidence="11" type="ORF">GCM10007894_19910</name>
</gene>
<dbReference type="PANTHER" id="PTHR43654:SF1">
    <property type="entry name" value="ISOPENTENYL PHOSPHATE KINASE"/>
    <property type="match status" value="1"/>
</dbReference>
<keyword evidence="3 8" id="KW-0641">Proline biosynthesis</keyword>
<dbReference type="PRINTS" id="PR00474">
    <property type="entry name" value="GLU5KINASE"/>
</dbReference>
<feature type="binding site" evidence="8">
    <location>
        <position position="141"/>
    </location>
    <ligand>
        <name>substrate</name>
    </ligand>
</feature>
<dbReference type="CDD" id="cd04242">
    <property type="entry name" value="AAK_G5K_ProB"/>
    <property type="match status" value="1"/>
</dbReference>
<dbReference type="InterPro" id="IPR041739">
    <property type="entry name" value="G5K_ProB"/>
</dbReference>
<dbReference type="GO" id="GO:0003723">
    <property type="term" value="F:RNA binding"/>
    <property type="evidence" value="ECO:0007669"/>
    <property type="project" value="InterPro"/>
</dbReference>
<dbReference type="PANTHER" id="PTHR43654">
    <property type="entry name" value="GLUTAMATE 5-KINASE"/>
    <property type="match status" value="1"/>
</dbReference>
<dbReference type="SMART" id="SM00359">
    <property type="entry name" value="PUA"/>
    <property type="match status" value="1"/>
</dbReference>
<keyword evidence="1 8" id="KW-0963">Cytoplasm</keyword>
<dbReference type="SUPFAM" id="SSF53633">
    <property type="entry name" value="Carbamate kinase-like"/>
    <property type="match status" value="1"/>
</dbReference>
<keyword evidence="7 8" id="KW-0067">ATP-binding</keyword>
<dbReference type="InterPro" id="IPR019797">
    <property type="entry name" value="Glutamate_5-kinase_CS"/>
</dbReference>
<dbReference type="InterPro" id="IPR005715">
    <property type="entry name" value="Glu_5kinase/COase_Synthase"/>
</dbReference>
<feature type="binding site" evidence="8">
    <location>
        <position position="14"/>
    </location>
    <ligand>
        <name>ATP</name>
        <dbReference type="ChEBI" id="CHEBI:30616"/>
    </ligand>
</feature>
<comment type="pathway">
    <text evidence="8">Amino-acid biosynthesis; L-proline biosynthesis; L-glutamate 5-semialdehyde from L-glutamate: step 1/2.</text>
</comment>
<name>A0AA37TLM1_9GAMM</name>
<feature type="binding site" evidence="8">
    <location>
        <position position="54"/>
    </location>
    <ligand>
        <name>substrate</name>
    </ligand>
</feature>
<evidence type="ECO:0000256" key="7">
    <source>
        <dbReference type="ARBA" id="ARBA00022840"/>
    </source>
</evidence>
<dbReference type="Gene3D" id="3.40.1160.10">
    <property type="entry name" value="Acetylglutamate kinase-like"/>
    <property type="match status" value="2"/>
</dbReference>
<dbReference type="Pfam" id="PF01472">
    <property type="entry name" value="PUA"/>
    <property type="match status" value="1"/>
</dbReference>
<keyword evidence="4 8" id="KW-0808">Transferase</keyword>
<evidence type="ECO:0000256" key="4">
    <source>
        <dbReference type="ARBA" id="ARBA00022679"/>
    </source>
</evidence>
<dbReference type="CDD" id="cd21157">
    <property type="entry name" value="PUA_G5K"/>
    <property type="match status" value="1"/>
</dbReference>
<comment type="similarity">
    <text evidence="8">Belongs to the glutamate 5-kinase family.</text>
</comment>
<dbReference type="Proteomes" id="UP001157439">
    <property type="component" value="Unassembled WGS sequence"/>
</dbReference>
<feature type="domain" description="PUA" evidence="9">
    <location>
        <begin position="281"/>
        <end position="364"/>
    </location>
</feature>
<dbReference type="RefSeq" id="WP_095500251.1">
    <property type="nucleotide sequence ID" value="NZ_BSPO01000003.1"/>
</dbReference>
<keyword evidence="6 8" id="KW-0418">Kinase</keyword>
<feature type="binding site" evidence="8">
    <location>
        <begin position="173"/>
        <end position="174"/>
    </location>
    <ligand>
        <name>ATP</name>
        <dbReference type="ChEBI" id="CHEBI:30616"/>
    </ligand>
</feature>
<evidence type="ECO:0000256" key="3">
    <source>
        <dbReference type="ARBA" id="ARBA00022650"/>
    </source>
</evidence>
<evidence type="ECO:0000256" key="2">
    <source>
        <dbReference type="ARBA" id="ARBA00022605"/>
    </source>
</evidence>